<dbReference type="FunFam" id="1.20.1720.10:FF:000004">
    <property type="entry name" value="EmrB/QacA family drug resistance transporter"/>
    <property type="match status" value="1"/>
</dbReference>
<feature type="transmembrane region" description="Helical" evidence="7">
    <location>
        <begin position="482"/>
        <end position="501"/>
    </location>
</feature>
<feature type="transmembrane region" description="Helical" evidence="7">
    <location>
        <begin position="344"/>
        <end position="362"/>
    </location>
</feature>
<gene>
    <name evidence="9" type="ORF">BAA01_10365</name>
</gene>
<evidence type="ECO:0000256" key="2">
    <source>
        <dbReference type="ARBA" id="ARBA00022448"/>
    </source>
</evidence>
<feature type="transmembrane region" description="Helical" evidence="7">
    <location>
        <begin position="211"/>
        <end position="229"/>
    </location>
</feature>
<feature type="transmembrane region" description="Helical" evidence="7">
    <location>
        <begin position="368"/>
        <end position="393"/>
    </location>
</feature>
<protein>
    <submittedName>
        <fullName evidence="9">MFS transporter</fullName>
    </submittedName>
</protein>
<comment type="caution">
    <text evidence="9">The sequence shown here is derived from an EMBL/GenBank/DDBJ whole genome shotgun (WGS) entry which is preliminary data.</text>
</comment>
<feature type="transmembrane region" description="Helical" evidence="7">
    <location>
        <begin position="24"/>
        <end position="47"/>
    </location>
</feature>
<dbReference type="SUPFAM" id="SSF103473">
    <property type="entry name" value="MFS general substrate transporter"/>
    <property type="match status" value="1"/>
</dbReference>
<organism evidence="9 10">
    <name type="scientific">Bacillus thermozeamaize</name>
    <dbReference type="NCBI Taxonomy" id="230954"/>
    <lineage>
        <taxon>Bacteria</taxon>
        <taxon>Bacillati</taxon>
        <taxon>Bacillota</taxon>
        <taxon>Bacilli</taxon>
        <taxon>Bacillales</taxon>
        <taxon>Bacillaceae</taxon>
        <taxon>Bacillus</taxon>
    </lineage>
</organism>
<keyword evidence="6 7" id="KW-0472">Membrane</keyword>
<dbReference type="GO" id="GO:0022857">
    <property type="term" value="F:transmembrane transporter activity"/>
    <property type="evidence" value="ECO:0007669"/>
    <property type="project" value="InterPro"/>
</dbReference>
<dbReference type="CDD" id="cd17502">
    <property type="entry name" value="MFS_Azr1_MDR_like"/>
    <property type="match status" value="1"/>
</dbReference>
<dbReference type="InterPro" id="IPR004638">
    <property type="entry name" value="EmrB-like"/>
</dbReference>
<name>A0A1Y3PDP8_9BACI</name>
<evidence type="ECO:0000313" key="9">
    <source>
        <dbReference type="EMBL" id="OUM85475.1"/>
    </source>
</evidence>
<evidence type="ECO:0000313" key="10">
    <source>
        <dbReference type="Proteomes" id="UP000196475"/>
    </source>
</evidence>
<feature type="transmembrane region" description="Helical" evidence="7">
    <location>
        <begin position="277"/>
        <end position="299"/>
    </location>
</feature>
<evidence type="ECO:0000259" key="8">
    <source>
        <dbReference type="PROSITE" id="PS50850"/>
    </source>
</evidence>
<feature type="domain" description="Major facilitator superfamily (MFS) profile" evidence="8">
    <location>
        <begin position="25"/>
        <end position="506"/>
    </location>
</feature>
<dbReference type="PANTHER" id="PTHR23501:SF191">
    <property type="entry name" value="VACUOLAR BASIC AMINO ACID TRANSPORTER 4"/>
    <property type="match status" value="1"/>
</dbReference>
<comment type="subcellular location">
    <subcellularLocation>
        <location evidence="1">Cell membrane</location>
        <topology evidence="1">Multi-pass membrane protein</topology>
    </subcellularLocation>
</comment>
<evidence type="ECO:0000256" key="4">
    <source>
        <dbReference type="ARBA" id="ARBA00022692"/>
    </source>
</evidence>
<feature type="transmembrane region" description="Helical" evidence="7">
    <location>
        <begin position="180"/>
        <end position="199"/>
    </location>
</feature>
<feature type="transmembrane region" description="Helical" evidence="7">
    <location>
        <begin position="235"/>
        <end position="257"/>
    </location>
</feature>
<dbReference type="GO" id="GO:0005886">
    <property type="term" value="C:plasma membrane"/>
    <property type="evidence" value="ECO:0007669"/>
    <property type="project" value="UniProtKB-SubCell"/>
</dbReference>
<dbReference type="Pfam" id="PF07690">
    <property type="entry name" value="MFS_1"/>
    <property type="match status" value="1"/>
</dbReference>
<evidence type="ECO:0000256" key="6">
    <source>
        <dbReference type="ARBA" id="ARBA00023136"/>
    </source>
</evidence>
<dbReference type="PANTHER" id="PTHR23501">
    <property type="entry name" value="MAJOR FACILITATOR SUPERFAMILY"/>
    <property type="match status" value="1"/>
</dbReference>
<dbReference type="InterPro" id="IPR020846">
    <property type="entry name" value="MFS_dom"/>
</dbReference>
<evidence type="ECO:0000256" key="7">
    <source>
        <dbReference type="SAM" id="Phobius"/>
    </source>
</evidence>
<evidence type="ECO:0000256" key="5">
    <source>
        <dbReference type="ARBA" id="ARBA00022989"/>
    </source>
</evidence>
<accession>A0A1Y3PDP8</accession>
<dbReference type="Gene3D" id="1.20.1250.20">
    <property type="entry name" value="MFS general substrate transporter like domains"/>
    <property type="match status" value="1"/>
</dbReference>
<dbReference type="EMBL" id="LZRT01000101">
    <property type="protein sequence ID" value="OUM85475.1"/>
    <property type="molecule type" value="Genomic_DNA"/>
</dbReference>
<dbReference type="Proteomes" id="UP000196475">
    <property type="component" value="Unassembled WGS sequence"/>
</dbReference>
<keyword evidence="4 7" id="KW-0812">Transmembrane</keyword>
<keyword evidence="3" id="KW-1003">Cell membrane</keyword>
<dbReference type="NCBIfam" id="TIGR00711">
    <property type="entry name" value="efflux_EmrB"/>
    <property type="match status" value="1"/>
</dbReference>
<feature type="transmembrane region" description="Helical" evidence="7">
    <location>
        <begin position="151"/>
        <end position="174"/>
    </location>
</feature>
<dbReference type="PROSITE" id="PS50850">
    <property type="entry name" value="MFS"/>
    <property type="match status" value="1"/>
</dbReference>
<proteinExistence type="predicted"/>
<feature type="transmembrane region" description="Helical" evidence="7">
    <location>
        <begin position="115"/>
        <end position="139"/>
    </location>
</feature>
<sequence>MGVPREAAPHQRVQEHQTPSRRPLVLAAVLMAMFMAAVEGTIVATAMPSIVGDLGGFPLYSWVFSIFLLTQAISIPIYGRLADLYGRKPVFAAGAGLFLLGSLLCGLARSMEQLILFRAIQGLGAGAVQPIVTTIIGDIYTPEERAQIQGYLSSVWGISSVIGPALGGLIVQYADWALVFWLNLPLGLLSIAGILLFLHEDVEKKRQSIDYLGSALMLVSVSALMLAMIQGGVAWPWLSVPSLILLGIFVLGLLAFLRQEARAKEPMMPLYLWKHRVIGVANLASLINGMLLMGVSTFLPAYIQGVMGKSAMVAGFSLSMMSIGWPLASTIAGRLLFRLGARNTSLIGGVFLLLGAAFFITLGSDKGAAWAAAGSFLTGAGLGFCTLTFIVSIQSSVDWSLRGAATASNMFMRTLGSTVGAALLGGVLNTRLFHYLQERAVELELPGNLEAVNVLLDPGMRQRMSPENLQVLTEGMSQALHTVYLVVGVFAVLSLLLVWFLPRRQGDKTTAF</sequence>
<keyword evidence="2" id="KW-0813">Transport</keyword>
<dbReference type="InterPro" id="IPR011701">
    <property type="entry name" value="MFS"/>
</dbReference>
<feature type="transmembrane region" description="Helical" evidence="7">
    <location>
        <begin position="90"/>
        <end position="109"/>
    </location>
</feature>
<keyword evidence="5 7" id="KW-1133">Transmembrane helix</keyword>
<feature type="transmembrane region" description="Helical" evidence="7">
    <location>
        <begin position="311"/>
        <end position="337"/>
    </location>
</feature>
<evidence type="ECO:0000256" key="3">
    <source>
        <dbReference type="ARBA" id="ARBA00022475"/>
    </source>
</evidence>
<dbReference type="Gene3D" id="1.20.1720.10">
    <property type="entry name" value="Multidrug resistance protein D"/>
    <property type="match status" value="1"/>
</dbReference>
<feature type="transmembrane region" description="Helical" evidence="7">
    <location>
        <begin position="59"/>
        <end position="78"/>
    </location>
</feature>
<evidence type="ECO:0000256" key="1">
    <source>
        <dbReference type="ARBA" id="ARBA00004651"/>
    </source>
</evidence>
<dbReference type="PRINTS" id="PR01036">
    <property type="entry name" value="TCRTETB"/>
</dbReference>
<dbReference type="InterPro" id="IPR036259">
    <property type="entry name" value="MFS_trans_sf"/>
</dbReference>
<feature type="transmembrane region" description="Helical" evidence="7">
    <location>
        <begin position="414"/>
        <end position="436"/>
    </location>
</feature>
<reference evidence="10" key="1">
    <citation type="submission" date="2016-06" db="EMBL/GenBank/DDBJ databases">
        <authorList>
            <person name="Nascimento L."/>
            <person name="Pereira R.V."/>
            <person name="Martins L.F."/>
            <person name="Quaggio R.B."/>
            <person name="Silva A.M."/>
            <person name="Setubal J.C."/>
        </authorList>
    </citation>
    <scope>NUCLEOTIDE SEQUENCE [LARGE SCALE GENOMIC DNA]</scope>
</reference>
<dbReference type="AlphaFoldDB" id="A0A1Y3PDP8"/>